<evidence type="ECO:0000256" key="12">
    <source>
        <dbReference type="ARBA" id="ARBA00022989"/>
    </source>
</evidence>
<dbReference type="InterPro" id="IPR006121">
    <property type="entry name" value="HMA_dom"/>
</dbReference>
<organism evidence="17 18">
    <name type="scientific">Reyranella aquatilis</name>
    <dbReference type="NCBI Taxonomy" id="2035356"/>
    <lineage>
        <taxon>Bacteria</taxon>
        <taxon>Pseudomonadati</taxon>
        <taxon>Pseudomonadota</taxon>
        <taxon>Alphaproteobacteria</taxon>
        <taxon>Hyphomicrobiales</taxon>
        <taxon>Reyranellaceae</taxon>
        <taxon>Reyranella</taxon>
    </lineage>
</organism>
<keyword evidence="14 15" id="KW-0472">Membrane</keyword>
<feature type="transmembrane region" description="Helical" evidence="15">
    <location>
        <begin position="422"/>
        <end position="444"/>
    </location>
</feature>
<evidence type="ECO:0000256" key="10">
    <source>
        <dbReference type="ARBA" id="ARBA00022842"/>
    </source>
</evidence>
<evidence type="ECO:0000256" key="14">
    <source>
        <dbReference type="ARBA" id="ARBA00023136"/>
    </source>
</evidence>
<dbReference type="PROSITE" id="PS00154">
    <property type="entry name" value="ATPASE_E1_E2"/>
    <property type="match status" value="1"/>
</dbReference>
<evidence type="ECO:0000256" key="8">
    <source>
        <dbReference type="ARBA" id="ARBA00022741"/>
    </source>
</evidence>
<evidence type="ECO:0000259" key="16">
    <source>
        <dbReference type="PROSITE" id="PS50846"/>
    </source>
</evidence>
<dbReference type="CDD" id="cd00371">
    <property type="entry name" value="HMA"/>
    <property type="match status" value="1"/>
</dbReference>
<evidence type="ECO:0000256" key="5">
    <source>
        <dbReference type="ARBA" id="ARBA00022553"/>
    </source>
</evidence>
<feature type="transmembrane region" description="Helical" evidence="15">
    <location>
        <begin position="172"/>
        <end position="192"/>
    </location>
</feature>
<evidence type="ECO:0000256" key="6">
    <source>
        <dbReference type="ARBA" id="ARBA00022692"/>
    </source>
</evidence>
<dbReference type="PROSITE" id="PS01047">
    <property type="entry name" value="HMA_1"/>
    <property type="match status" value="1"/>
</dbReference>
<evidence type="ECO:0000256" key="3">
    <source>
        <dbReference type="ARBA" id="ARBA00022448"/>
    </source>
</evidence>
<dbReference type="NCBIfam" id="TIGR01494">
    <property type="entry name" value="ATPase_P-type"/>
    <property type="match status" value="1"/>
</dbReference>
<feature type="transmembrane region" description="Helical" evidence="15">
    <location>
        <begin position="242"/>
        <end position="260"/>
    </location>
</feature>
<keyword evidence="13" id="KW-0406">Ion transport</keyword>
<dbReference type="InterPro" id="IPR018303">
    <property type="entry name" value="ATPase_P-typ_P_site"/>
</dbReference>
<dbReference type="SUPFAM" id="SSF81665">
    <property type="entry name" value="Calcium ATPase, transmembrane domain M"/>
    <property type="match status" value="1"/>
</dbReference>
<comment type="caution">
    <text evidence="17">The sequence shown here is derived from an EMBL/GenBank/DDBJ whole genome shotgun (WGS) entry which is preliminary data.</text>
</comment>
<feature type="transmembrane region" description="Helical" evidence="15">
    <location>
        <begin position="204"/>
        <end position="222"/>
    </location>
</feature>
<evidence type="ECO:0000256" key="15">
    <source>
        <dbReference type="RuleBase" id="RU362081"/>
    </source>
</evidence>
<dbReference type="InterPro" id="IPR008250">
    <property type="entry name" value="ATPase_P-typ_transduc_dom_A_sf"/>
</dbReference>
<evidence type="ECO:0000256" key="9">
    <source>
        <dbReference type="ARBA" id="ARBA00022840"/>
    </source>
</evidence>
<feature type="domain" description="HMA" evidence="16">
    <location>
        <begin position="85"/>
        <end position="151"/>
    </location>
</feature>
<feature type="transmembrane region" description="Helical" evidence="15">
    <location>
        <begin position="737"/>
        <end position="753"/>
    </location>
</feature>
<dbReference type="PROSITE" id="PS50846">
    <property type="entry name" value="HMA_2"/>
    <property type="match status" value="1"/>
</dbReference>
<evidence type="ECO:0000256" key="4">
    <source>
        <dbReference type="ARBA" id="ARBA00022475"/>
    </source>
</evidence>
<proteinExistence type="inferred from homology"/>
<dbReference type="EMBL" id="JAJISD010000006">
    <property type="protein sequence ID" value="MCC8430337.1"/>
    <property type="molecule type" value="Genomic_DNA"/>
</dbReference>
<comment type="subcellular location">
    <subcellularLocation>
        <location evidence="1">Cell membrane</location>
        <topology evidence="1">Multi-pass membrane protein</topology>
    </subcellularLocation>
</comment>
<keyword evidence="18" id="KW-1185">Reference proteome</keyword>
<dbReference type="Pfam" id="PF00122">
    <property type="entry name" value="E1-E2_ATPase"/>
    <property type="match status" value="1"/>
</dbReference>
<keyword evidence="11" id="KW-1278">Translocase</keyword>
<gene>
    <name evidence="17" type="primary">cadA</name>
    <name evidence="17" type="ORF">LJ725_15285</name>
</gene>
<evidence type="ECO:0000256" key="1">
    <source>
        <dbReference type="ARBA" id="ARBA00004651"/>
    </source>
</evidence>
<dbReference type="Gene3D" id="3.40.50.1000">
    <property type="entry name" value="HAD superfamily/HAD-like"/>
    <property type="match status" value="1"/>
</dbReference>
<name>A0ABS8KW91_9HYPH</name>
<dbReference type="Gene3D" id="3.40.1110.10">
    <property type="entry name" value="Calcium-transporting ATPase, cytoplasmic domain N"/>
    <property type="match status" value="1"/>
</dbReference>
<dbReference type="NCBIfam" id="TIGR01525">
    <property type="entry name" value="ATPase-IB_hvy"/>
    <property type="match status" value="1"/>
</dbReference>
<keyword evidence="10" id="KW-0460">Magnesium</keyword>
<dbReference type="SUPFAM" id="SSF81660">
    <property type="entry name" value="Metal cation-transporting ATPase, ATP-binding domain N"/>
    <property type="match status" value="1"/>
</dbReference>
<dbReference type="InterPro" id="IPR059000">
    <property type="entry name" value="ATPase_P-type_domA"/>
</dbReference>
<comment type="similarity">
    <text evidence="2 15">Belongs to the cation transport ATPase (P-type) (TC 3.A.3) family. Type IB subfamily.</text>
</comment>
<evidence type="ECO:0000256" key="7">
    <source>
        <dbReference type="ARBA" id="ARBA00022723"/>
    </source>
</evidence>
<evidence type="ECO:0000256" key="2">
    <source>
        <dbReference type="ARBA" id="ARBA00006024"/>
    </source>
</evidence>
<dbReference type="Gene3D" id="3.30.70.100">
    <property type="match status" value="1"/>
</dbReference>
<evidence type="ECO:0000256" key="11">
    <source>
        <dbReference type="ARBA" id="ARBA00022967"/>
    </source>
</evidence>
<dbReference type="Gene3D" id="2.70.150.10">
    <property type="entry name" value="Calcium-transporting ATPase, cytoplasmic transduction domain A"/>
    <property type="match status" value="1"/>
</dbReference>
<reference evidence="17 18" key="1">
    <citation type="submission" date="2021-11" db="EMBL/GenBank/DDBJ databases">
        <authorList>
            <person name="Lee D.-H."/>
            <person name="Kim S.-B."/>
        </authorList>
    </citation>
    <scope>NUCLEOTIDE SEQUENCE [LARGE SCALE GENOMIC DNA]</scope>
    <source>
        <strain evidence="17 18">KCTC 52223</strain>
    </source>
</reference>
<dbReference type="InterPro" id="IPR017969">
    <property type="entry name" value="Heavy-metal-associated_CS"/>
</dbReference>
<dbReference type="NCBIfam" id="TIGR01512">
    <property type="entry name" value="ATPase-IB2_Cd"/>
    <property type="match status" value="1"/>
</dbReference>
<dbReference type="Pfam" id="PF00702">
    <property type="entry name" value="Hydrolase"/>
    <property type="match status" value="1"/>
</dbReference>
<dbReference type="Proteomes" id="UP001198862">
    <property type="component" value="Unassembled WGS sequence"/>
</dbReference>
<dbReference type="InterPro" id="IPR023298">
    <property type="entry name" value="ATPase_P-typ_TM_dom_sf"/>
</dbReference>
<dbReference type="InterPro" id="IPR023299">
    <property type="entry name" value="ATPase_P-typ_cyto_dom_N"/>
</dbReference>
<dbReference type="NCBIfam" id="TIGR01511">
    <property type="entry name" value="ATPase-IB1_Cu"/>
    <property type="match status" value="1"/>
</dbReference>
<feature type="transmembrane region" description="Helical" evidence="15">
    <location>
        <begin position="759"/>
        <end position="781"/>
    </location>
</feature>
<dbReference type="SUPFAM" id="SSF56784">
    <property type="entry name" value="HAD-like"/>
    <property type="match status" value="1"/>
</dbReference>
<keyword evidence="8 15" id="KW-0547">Nucleotide-binding</keyword>
<dbReference type="InterPro" id="IPR036412">
    <property type="entry name" value="HAD-like_sf"/>
</dbReference>
<keyword evidence="6 15" id="KW-0812">Transmembrane</keyword>
<dbReference type="PRINTS" id="PR00119">
    <property type="entry name" value="CATATPASE"/>
</dbReference>
<evidence type="ECO:0000256" key="13">
    <source>
        <dbReference type="ARBA" id="ARBA00023065"/>
    </source>
</evidence>
<keyword evidence="12 15" id="KW-1133">Transmembrane helix</keyword>
<feature type="transmembrane region" description="Helical" evidence="15">
    <location>
        <begin position="450"/>
        <end position="472"/>
    </location>
</feature>
<dbReference type="InterPro" id="IPR001757">
    <property type="entry name" value="P_typ_ATPase"/>
</dbReference>
<keyword evidence="7 15" id="KW-0479">Metal-binding</keyword>
<dbReference type="PANTHER" id="PTHR43520">
    <property type="entry name" value="ATP7, ISOFORM B"/>
    <property type="match status" value="1"/>
</dbReference>
<dbReference type="InterPro" id="IPR027256">
    <property type="entry name" value="P-typ_ATPase_IB"/>
</dbReference>
<dbReference type="PANTHER" id="PTHR43520:SF5">
    <property type="entry name" value="CATION-TRANSPORTING P-TYPE ATPASE-RELATED"/>
    <property type="match status" value="1"/>
</dbReference>
<dbReference type="InterPro" id="IPR023214">
    <property type="entry name" value="HAD_sf"/>
</dbReference>
<dbReference type="SUPFAM" id="SSF55008">
    <property type="entry name" value="HMA, heavy metal-associated domain"/>
    <property type="match status" value="1"/>
</dbReference>
<feature type="transmembrane region" description="Helical" evidence="15">
    <location>
        <begin position="266"/>
        <end position="284"/>
    </location>
</feature>
<dbReference type="SUPFAM" id="SSF81653">
    <property type="entry name" value="Calcium ATPase, transduction domain A"/>
    <property type="match status" value="1"/>
</dbReference>
<keyword evidence="5" id="KW-0597">Phosphoprotein</keyword>
<sequence length="789" mass="82129">MTDAALFAAPTASRTAHACAHCGAPVRGRGDDEFCCSGCASAHAIIGAAGLGGFYARLEERRARRPEPLEIDFASHARENGKDQCTLELLVDGLDCAACVWLIESLLARNPAVTKARVHLSTRRLSLAWRGSPAEANAHAGLVAALGFRLAPYDALAVTAEDDREARDLLRALAVAGFAAANVMLLSVAVWSGHDGSMGEATRTLFHFLSAAIALPAVAYAGQPFFRSAFAALRAGRTNMDVPISIGVTLACLVSLHEAWAGEQHAYFDSAITLLFFLLIGRYLDRRARGRARHAVRALMALTTRTATVVLPEGGTAARRVDALVPGDVLLVAAGERLGADGLVSEGTSTLDAALVTGESVPQAVAPGSRVFAGMVNLGAALRVRVTAAGERTLLAEIVRLVEAAERGRSRFVALADRVARAYAPVVHATALLTFLGWFLLGGLAWDRALLVATAVLIITCPCALALAVPVVQVVASTRLLRSGVLLLSPTALERLARIDHVVFDKTGTLTLGRPELVDAPADAEVCRRAAALAAASRHPLARALTRALPDVAPAEGVVEHAGQGLATHDSRLGSASFCGVAAPADDGRSELWFVREGDTPYRFAFADRLRSDAAEAVAALQARGLEVELLSGDRPAVVAEAARAAGIATWRSEATPAAKVERLAALAAEGRKVMMIGDGLNDAPALAAAHASLSPTSAAEATQNAADAVFQGDALAPAVETLDVARRADRLVRQNLALALLYNLSAVPLAILGEVTPLVAAVAMSSSSLLVIGNALRLGAGRPAKGLR</sequence>
<accession>A0ABS8KW91</accession>
<protein>
    <submittedName>
        <fullName evidence="17">Cadmium-translocating P-type ATPase</fullName>
    </submittedName>
</protein>
<dbReference type="RefSeq" id="WP_230551502.1">
    <property type="nucleotide sequence ID" value="NZ_JAJISD010000006.1"/>
</dbReference>
<keyword evidence="4 15" id="KW-1003">Cell membrane</keyword>
<feature type="transmembrane region" description="Helical" evidence="15">
    <location>
        <begin position="42"/>
        <end position="58"/>
    </location>
</feature>
<keyword evidence="3" id="KW-0813">Transport</keyword>
<evidence type="ECO:0000313" key="18">
    <source>
        <dbReference type="Proteomes" id="UP001198862"/>
    </source>
</evidence>
<evidence type="ECO:0000313" key="17">
    <source>
        <dbReference type="EMBL" id="MCC8430337.1"/>
    </source>
</evidence>
<keyword evidence="9 15" id="KW-0067">ATP-binding</keyword>
<dbReference type="InterPro" id="IPR036163">
    <property type="entry name" value="HMA_dom_sf"/>
</dbReference>